<dbReference type="Pfam" id="PF03031">
    <property type="entry name" value="NIF"/>
    <property type="match status" value="1"/>
</dbReference>
<keyword evidence="1" id="KW-0813">Transport</keyword>
<dbReference type="PANTHER" id="PTHR12210">
    <property type="entry name" value="DULLARD PROTEIN PHOSPHATASE"/>
    <property type="match status" value="1"/>
</dbReference>
<feature type="region of interest" description="Disordered" evidence="2">
    <location>
        <begin position="25"/>
        <end position="60"/>
    </location>
</feature>
<comment type="caution">
    <text evidence="5">The sequence shown here is derived from an EMBL/GenBank/DDBJ whole genome shotgun (WGS) entry which is preliminary data.</text>
</comment>
<evidence type="ECO:0000313" key="5">
    <source>
        <dbReference type="EMBL" id="PNP48351.1"/>
    </source>
</evidence>
<dbReference type="PROSITE" id="PS50969">
    <property type="entry name" value="FCP1"/>
    <property type="match status" value="1"/>
</dbReference>
<keyword evidence="3" id="KW-0732">Signal</keyword>
<reference evidence="5 6" key="1">
    <citation type="submission" date="2017-02" db="EMBL/GenBank/DDBJ databases">
        <title>Genomes of Trichoderma spp. with biocontrol activity.</title>
        <authorList>
            <person name="Gardiner D."/>
            <person name="Kazan K."/>
            <person name="Vos C."/>
            <person name="Harvey P."/>
        </authorList>
    </citation>
    <scope>NUCLEOTIDE SEQUENCE [LARGE SCALE GENOMIC DNA]</scope>
    <source>
        <strain evidence="5 6">A5MH</strain>
    </source>
</reference>
<protein>
    <recommendedName>
        <fullName evidence="1">Mitochondrial import inner membrane translocase subunit TIM50</fullName>
    </recommendedName>
</protein>
<comment type="subunit">
    <text evidence="1">Component of the TIM23 complex.</text>
</comment>
<feature type="region of interest" description="Disordered" evidence="2">
    <location>
        <begin position="208"/>
        <end position="236"/>
    </location>
</feature>
<dbReference type="AlphaFoldDB" id="A0A2K0TS71"/>
<keyword evidence="1" id="KW-0653">Protein transport</keyword>
<keyword evidence="1" id="KW-0811">Translocation</keyword>
<dbReference type="InterPro" id="IPR023214">
    <property type="entry name" value="HAD_sf"/>
</dbReference>
<sequence length="453" mass="50826">MRSRWVFTQLFCFIRAALFHTRIQQHSTQRLSPSSRNLSSRASSRKTRTPKSQAAAPTTLLQPPVLIPSAAYLYTPPKRDKMLPQSVQIPGLTLINNLSPHAIAPTSEGGFINAGSGPRSQGAAATTTTTTTQNPPLRKKENKKAKARRLLAEAEAQAQAKAKAVVNHNGYAQPPNHRPYNPNGFNHNSHNNNNFNTKAAAMRIPPTGPRIFTKDYPRDPRVAPSKASGGIPNPTPRYLAQSLTPSSSLRQPRRIFVIMDLNGTLLYRPNKRNPFNFIQRPHAREFLDYCIDTFHVAIWSSARPENVDKMVAQLLSPAQRAKCVVIWARDKLGLCPADYSARVQVYKRLTAIWNDPRVLASHPAAAHGQRWDQTNTVLVDDSIEKGRSEPYNILQLPEFEGYKTEPLDVLPQVHDYLNTLCYQANISSYIRDRPFQVNPHYTLTPPPQDFHMG</sequence>
<feature type="compositionally biased region" description="Low complexity" evidence="2">
    <location>
        <begin position="30"/>
        <end position="42"/>
    </location>
</feature>
<dbReference type="InterPro" id="IPR050365">
    <property type="entry name" value="TIM50"/>
</dbReference>
<dbReference type="Proteomes" id="UP000236546">
    <property type="component" value="Unassembled WGS sequence"/>
</dbReference>
<feature type="domain" description="FCP1 homology" evidence="4">
    <location>
        <begin position="250"/>
        <end position="420"/>
    </location>
</feature>
<organism evidence="5 6">
    <name type="scientific">Trichoderma gamsii</name>
    <dbReference type="NCBI Taxonomy" id="398673"/>
    <lineage>
        <taxon>Eukaryota</taxon>
        <taxon>Fungi</taxon>
        <taxon>Dikarya</taxon>
        <taxon>Ascomycota</taxon>
        <taxon>Pezizomycotina</taxon>
        <taxon>Sordariomycetes</taxon>
        <taxon>Hypocreomycetidae</taxon>
        <taxon>Hypocreales</taxon>
        <taxon>Hypocreaceae</taxon>
        <taxon>Trichoderma</taxon>
    </lineage>
</organism>
<dbReference type="InterPro" id="IPR004274">
    <property type="entry name" value="FCP1_dom"/>
</dbReference>
<accession>A0A2K0TS71</accession>
<feature type="compositionally biased region" description="Low complexity" evidence="2">
    <location>
        <begin position="123"/>
        <end position="132"/>
    </location>
</feature>
<dbReference type="GO" id="GO:0005744">
    <property type="term" value="C:TIM23 mitochondrial import inner membrane translocase complex"/>
    <property type="evidence" value="ECO:0007669"/>
    <property type="project" value="UniProtKB-UniRule"/>
</dbReference>
<evidence type="ECO:0000256" key="1">
    <source>
        <dbReference type="RuleBase" id="RU365079"/>
    </source>
</evidence>
<dbReference type="InterPro" id="IPR036412">
    <property type="entry name" value="HAD-like_sf"/>
</dbReference>
<proteinExistence type="inferred from homology"/>
<dbReference type="OrthoDB" id="1711508at2759"/>
<feature type="compositionally biased region" description="Polar residues" evidence="2">
    <location>
        <begin position="50"/>
        <end position="60"/>
    </location>
</feature>
<evidence type="ECO:0000313" key="6">
    <source>
        <dbReference type="Proteomes" id="UP000236546"/>
    </source>
</evidence>
<dbReference type="Gene3D" id="3.40.50.1000">
    <property type="entry name" value="HAD superfamily/HAD-like"/>
    <property type="match status" value="1"/>
</dbReference>
<gene>
    <name evidence="5" type="ORF">TGAMA5MH_00635</name>
</gene>
<dbReference type="SUPFAM" id="SSF56784">
    <property type="entry name" value="HAD-like"/>
    <property type="match status" value="1"/>
</dbReference>
<comment type="similarity">
    <text evidence="1">Belongs to the TIM50 family.</text>
</comment>
<evidence type="ECO:0000259" key="4">
    <source>
        <dbReference type="PROSITE" id="PS50969"/>
    </source>
</evidence>
<evidence type="ECO:0000256" key="2">
    <source>
        <dbReference type="SAM" id="MobiDB-lite"/>
    </source>
</evidence>
<feature type="region of interest" description="Disordered" evidence="2">
    <location>
        <begin position="106"/>
        <end position="147"/>
    </location>
</feature>
<keyword evidence="1" id="KW-0496">Mitochondrion</keyword>
<evidence type="ECO:0000256" key="3">
    <source>
        <dbReference type="SAM" id="SignalP"/>
    </source>
</evidence>
<feature type="compositionally biased region" description="Basic and acidic residues" evidence="2">
    <location>
        <begin position="212"/>
        <end position="221"/>
    </location>
</feature>
<keyword evidence="1" id="KW-0809">Transit peptide</keyword>
<comment type="subcellular location">
    <subcellularLocation>
        <location evidence="1">Mitochondrion inner membrane</location>
        <topology evidence="1">Single-pass membrane protein</topology>
    </subcellularLocation>
</comment>
<feature type="chain" id="PRO_5014367955" description="Mitochondrial import inner membrane translocase subunit TIM50" evidence="3">
    <location>
        <begin position="17"/>
        <end position="453"/>
    </location>
</feature>
<comment type="function">
    <text evidence="1">Essential component of the TIM23 complex, a complex that mediates the translocation of transit peptide-containing proteins across the mitochondrial inner membrane.</text>
</comment>
<dbReference type="GO" id="GO:0015031">
    <property type="term" value="P:protein transport"/>
    <property type="evidence" value="ECO:0007669"/>
    <property type="project" value="UniProtKB-KW"/>
</dbReference>
<dbReference type="SMART" id="SM00577">
    <property type="entry name" value="CPDc"/>
    <property type="match status" value="1"/>
</dbReference>
<feature type="signal peptide" evidence="3">
    <location>
        <begin position="1"/>
        <end position="16"/>
    </location>
</feature>
<name>A0A2K0TS71_9HYPO</name>
<dbReference type="EMBL" id="MTYH01000009">
    <property type="protein sequence ID" value="PNP48351.1"/>
    <property type="molecule type" value="Genomic_DNA"/>
</dbReference>